<evidence type="ECO:0000313" key="6">
    <source>
        <dbReference type="EMBL" id="AKT74173.1"/>
    </source>
</evidence>
<dbReference type="SMR" id="A0A0K1H2N6"/>
<dbReference type="PANTHER" id="PTHR43174">
    <property type="entry name" value="UDP-N-ACETYLGLUCOSAMINE 2-EPIMERASE"/>
    <property type="match status" value="1"/>
</dbReference>
<dbReference type="InterPro" id="IPR029767">
    <property type="entry name" value="WecB-like"/>
</dbReference>
<dbReference type="Pfam" id="PF02350">
    <property type="entry name" value="Epimerase_2"/>
    <property type="match status" value="1"/>
</dbReference>
<proteinExistence type="inferred from homology"/>
<dbReference type="GO" id="GO:0008761">
    <property type="term" value="F:UDP-N-acetylglucosamine 2-epimerase activity"/>
    <property type="evidence" value="ECO:0007669"/>
    <property type="project" value="UniProtKB-EC"/>
</dbReference>
<protein>
    <recommendedName>
        <fullName evidence="3">UDP-N-acetylglucosamine 2-epimerase (non-hydrolyzing)</fullName>
        <ecNumber evidence="3">5.1.3.14</ecNumber>
    </recommendedName>
</protein>
<feature type="domain" description="UDP-N-acetylglucosamine 2-epimerase" evidence="5">
    <location>
        <begin position="24"/>
        <end position="366"/>
    </location>
</feature>
<evidence type="ECO:0000256" key="3">
    <source>
        <dbReference type="ARBA" id="ARBA00038858"/>
    </source>
</evidence>
<evidence type="ECO:0000256" key="1">
    <source>
        <dbReference type="ARBA" id="ARBA00023235"/>
    </source>
</evidence>
<dbReference type="AlphaFoldDB" id="A0A0K1H2N6"/>
<evidence type="ECO:0000256" key="2">
    <source>
        <dbReference type="ARBA" id="ARBA00038209"/>
    </source>
</evidence>
<dbReference type="SUPFAM" id="SSF53756">
    <property type="entry name" value="UDP-Glycosyltransferase/glycogen phosphorylase"/>
    <property type="match status" value="1"/>
</dbReference>
<accession>A0A0K1H2N6</accession>
<name>A0A0K1H2N6_9ACTN</name>
<dbReference type="EC" id="5.1.3.14" evidence="3"/>
<keyword evidence="1 4" id="KW-0413">Isomerase</keyword>
<organism evidence="6">
    <name type="scientific">Streptomyces microaureus</name>
    <dbReference type="NCBI Taxonomy" id="1689400"/>
    <lineage>
        <taxon>Bacteria</taxon>
        <taxon>Bacillati</taxon>
        <taxon>Actinomycetota</taxon>
        <taxon>Actinomycetes</taxon>
        <taxon>Kitasatosporales</taxon>
        <taxon>Streptomycetaceae</taxon>
        <taxon>Streptomyces</taxon>
    </lineage>
</organism>
<evidence type="ECO:0000259" key="5">
    <source>
        <dbReference type="Pfam" id="PF02350"/>
    </source>
</evidence>
<evidence type="ECO:0000256" key="4">
    <source>
        <dbReference type="RuleBase" id="RU003513"/>
    </source>
</evidence>
<comment type="similarity">
    <text evidence="2 4">Belongs to the UDP-N-acetylglucosamine 2-epimerase family.</text>
</comment>
<dbReference type="NCBIfam" id="TIGR00236">
    <property type="entry name" value="wecB"/>
    <property type="match status" value="1"/>
</dbReference>
<gene>
    <name evidence="6" type="primary">kasQ</name>
</gene>
<reference evidence="6" key="1">
    <citation type="journal article" date="2016" name="Appl. Microbiol. Biotechnol.">
        <title>Identification and engineering of regulation-related genes toward improved kasugamycin production.</title>
        <authorList>
            <person name="Zhu C."/>
            <person name="Kang Q."/>
            <person name="Bai L."/>
            <person name="Cheng L."/>
            <person name="Deng Z."/>
        </authorList>
    </citation>
    <scope>NUCLEOTIDE SEQUENCE</scope>
    <source>
        <strain evidence="6">XM301</strain>
    </source>
</reference>
<dbReference type="Gene3D" id="3.40.50.2000">
    <property type="entry name" value="Glycogen Phosphorylase B"/>
    <property type="match status" value="2"/>
</dbReference>
<dbReference type="CDD" id="cd03786">
    <property type="entry name" value="GTB_UDP-GlcNAc_2-Epimerase"/>
    <property type="match status" value="1"/>
</dbReference>
<dbReference type="EMBL" id="KT318878">
    <property type="protein sequence ID" value="AKT74173.1"/>
    <property type="molecule type" value="Genomic_DNA"/>
</dbReference>
<sequence>MALRVGIVYGTRPEAIKLAPLVLALDADPGFEPVIITTGQHRDMLDEINELFGLRPRHNLDIMRPGQRLSAMASRIVGELGDPLLDELVDVAVVQGDTSTAFAAAYAAACERIPVAHLEAGLRTGDRFEPFPEEINRRLITQLADLHFAPTADAAGNLLAEGVRSDDVYVTGNTVIDAMHLVLDRPGDSANRELDAFTEGRQTVLLTMHRRESWGIPMGRVAAAVAELCRSRPTLRFVIPLHPNPEVRRVFRSHLSSLTQVLLCEPLRYSEFIRLMHRAVLVLTDSGGVQEEAPTLGKPVLVLRDRTERPEGIAAGCARLVGTDPALIVKEVGRLLDDPEAYEAMRRPGIVCYGEGDAAARCLEALRERWLSSPDASAGLRTYR</sequence>
<dbReference type="InterPro" id="IPR003331">
    <property type="entry name" value="UDP_GlcNAc_Epimerase_2_dom"/>
</dbReference>
<dbReference type="PANTHER" id="PTHR43174:SF2">
    <property type="entry name" value="UDP-N-ACETYLGLUCOSAMINE 2-EPIMERASE"/>
    <property type="match status" value="1"/>
</dbReference>